<proteinExistence type="predicted"/>
<protein>
    <submittedName>
        <fullName evidence="1">Uncharacterized protein</fullName>
    </submittedName>
</protein>
<organism evidence="1 2">
    <name type="scientific">Naganishia adeliensis</name>
    <dbReference type="NCBI Taxonomy" id="92952"/>
    <lineage>
        <taxon>Eukaryota</taxon>
        <taxon>Fungi</taxon>
        <taxon>Dikarya</taxon>
        <taxon>Basidiomycota</taxon>
        <taxon>Agaricomycotina</taxon>
        <taxon>Tremellomycetes</taxon>
        <taxon>Filobasidiales</taxon>
        <taxon>Filobasidiaceae</taxon>
        <taxon>Naganishia</taxon>
    </lineage>
</organism>
<comment type="caution">
    <text evidence="1">The sequence shown here is derived from an EMBL/GenBank/DDBJ whole genome shotgun (WGS) entry which is preliminary data.</text>
</comment>
<accession>A0ACC2UYP8</accession>
<keyword evidence="2" id="KW-1185">Reference proteome</keyword>
<name>A0ACC2UYP8_9TREE</name>
<dbReference type="EMBL" id="JASBWS010000181">
    <property type="protein sequence ID" value="KAJ9092215.1"/>
    <property type="molecule type" value="Genomic_DNA"/>
</dbReference>
<evidence type="ECO:0000313" key="1">
    <source>
        <dbReference type="EMBL" id="KAJ9092215.1"/>
    </source>
</evidence>
<reference evidence="1" key="1">
    <citation type="submission" date="2023-04" db="EMBL/GenBank/DDBJ databases">
        <title>Draft Genome sequencing of Naganishia species isolated from polar environments using Oxford Nanopore Technology.</title>
        <authorList>
            <person name="Leo P."/>
            <person name="Venkateswaran K."/>
        </authorList>
    </citation>
    <scope>NUCLEOTIDE SEQUENCE</scope>
    <source>
        <strain evidence="1">MNA-CCFEE 5262</strain>
    </source>
</reference>
<evidence type="ECO:0000313" key="2">
    <source>
        <dbReference type="Proteomes" id="UP001230649"/>
    </source>
</evidence>
<dbReference type="Proteomes" id="UP001230649">
    <property type="component" value="Unassembled WGS sequence"/>
</dbReference>
<sequence>MSFLILLFQALATFIASFTVGYLPLIFKSVLSRDGTGEGKALKCISVVGMGLLVGSALTIIIPEGVSTLYDSLPEDETREKGEHSAHATRWIGVALLGGFGLMLLTPERSEKEVSSEQSEKKVSRAHEKEVSPERSEKQVSPEQSEKKVSRAHEKEVSSERSEHQVSRAQRAESPSEANLKSPECSENQASSAASIPWEEGTTDPYETRERTRAPQAFLRVQREGQARRASTERWNDFRTEATTHASASMDVPEINMASTFRPQQDLVIISSSIQPPRHLANSHKCHPVSSSRYTAPETQRHAQATPAYAEARLRGVANTIRLVPESRTIAVLAFLTSRNDRVGGHLEGVSHADKSSLDWKRRLAWMSSGRERSGAVGSVGIVESLTPHPGHEPDDEHDYEHLPTHAHPGSPHRHHHHHLPDPAEEPLPRTASHESTTSTTIFDAEQEAQQGGPAKGRFALRKASTSEIESSVWMSSDAVDDAPGNDLSTRGQPFGGLVQNYAKPTGEPTTDPTEIPAHLRMNSRTALFPSNHRTTTNRRRHRDSNTSDLEDRCQEAMGGASGRGVAGLNATLGLVIHAMADGVALGASSLSGSGGLGLVVFLAVIVHKGPTAMGLTTTLLSLGLTKPQIRTRLLLFSISAPLGAMITYMIVKAAGGGQVEVPDDQVDPIGWWTGIVLLFSGGSFLYVATVISPLSDSDAHGTHQHAHQGKHDEADGQALGQKTRLALLLAGMIGPLMLSMVQFVGFALVCKHVMQR</sequence>
<gene>
    <name evidence="1" type="ORF">QFC20_007434</name>
</gene>